<evidence type="ECO:0000256" key="17">
    <source>
        <dbReference type="SAM" id="Phobius"/>
    </source>
</evidence>
<dbReference type="InterPro" id="IPR001182">
    <property type="entry name" value="FtsW/RodA"/>
</dbReference>
<dbReference type="OrthoDB" id="9768187at2"/>
<evidence type="ECO:0000256" key="13">
    <source>
        <dbReference type="ARBA" id="ARBA00041418"/>
    </source>
</evidence>
<feature type="transmembrane region" description="Helical" evidence="17">
    <location>
        <begin position="150"/>
        <end position="169"/>
    </location>
</feature>
<keyword evidence="3 18" id="KW-0808">Transferase</keyword>
<dbReference type="EMBL" id="CP021983">
    <property type="protein sequence ID" value="ASC74040.1"/>
    <property type="molecule type" value="Genomic_DNA"/>
</dbReference>
<evidence type="ECO:0000256" key="11">
    <source>
        <dbReference type="ARBA" id="ARBA00038053"/>
    </source>
</evidence>
<dbReference type="PROSITE" id="PS00428">
    <property type="entry name" value="FTSW_RODA_SPOVE"/>
    <property type="match status" value="1"/>
</dbReference>
<dbReference type="Pfam" id="PF01098">
    <property type="entry name" value="FTSW_RODA_SPOVE"/>
    <property type="match status" value="1"/>
</dbReference>
<evidence type="ECO:0000256" key="7">
    <source>
        <dbReference type="ARBA" id="ARBA00022989"/>
    </source>
</evidence>
<feature type="transmembrane region" description="Helical" evidence="17">
    <location>
        <begin position="176"/>
        <end position="196"/>
    </location>
</feature>
<feature type="transmembrane region" description="Helical" evidence="17">
    <location>
        <begin position="315"/>
        <end position="336"/>
    </location>
</feature>
<dbReference type="GO" id="GO:0008360">
    <property type="term" value="P:regulation of cell shape"/>
    <property type="evidence" value="ECO:0007669"/>
    <property type="project" value="UniProtKB-KW"/>
</dbReference>
<evidence type="ECO:0000256" key="4">
    <source>
        <dbReference type="ARBA" id="ARBA00022692"/>
    </source>
</evidence>
<dbReference type="GO" id="GO:0032153">
    <property type="term" value="C:cell division site"/>
    <property type="evidence" value="ECO:0007669"/>
    <property type="project" value="TreeGrafter"/>
</dbReference>
<feature type="transmembrane region" description="Helical" evidence="17">
    <location>
        <begin position="23"/>
        <end position="44"/>
    </location>
</feature>
<dbReference type="EC" id="2.4.99.28" evidence="14"/>
<dbReference type="RefSeq" id="WP_088431306.1">
    <property type="nucleotide sequence ID" value="NZ_CP021983.2"/>
</dbReference>
<reference evidence="18 19" key="1">
    <citation type="journal article" date="2016" name="Biochim. Biophys. Acta">
        <title>Characterization of red-shifted phycobilisomes isolated from the chlorophyll f-containing cyanobacterium Halomicronema hongdechloris.</title>
        <authorList>
            <person name="Li Y."/>
            <person name="Lin Y."/>
            <person name="Garvey C.J."/>
            <person name="Birch D."/>
            <person name="Corkery R.W."/>
            <person name="Loughlin P.C."/>
            <person name="Scheer H."/>
            <person name="Willows R.D."/>
            <person name="Chen M."/>
        </authorList>
    </citation>
    <scope>NUCLEOTIDE SEQUENCE [LARGE SCALE GENOMIC DNA]</scope>
    <source>
        <strain evidence="18 19">C2206</strain>
    </source>
</reference>
<evidence type="ECO:0000256" key="6">
    <source>
        <dbReference type="ARBA" id="ARBA00022984"/>
    </source>
</evidence>
<evidence type="ECO:0000256" key="3">
    <source>
        <dbReference type="ARBA" id="ARBA00022679"/>
    </source>
</evidence>
<name>A0A1Z3HUP6_9CYAN</name>
<sequence length="400" mass="43444">MNWLAWIPLCDRTLRDWATEARLLRWLTLIWLVIGLITLFSASYPVALAEQGNGLQYIQVQLLWVFLGLLLFKAVVHTSLDRLLRLSGIALLLILGLILLTLTSALGVTVNGATRWLPLGPFLLQPSELIKPLLILQAARLFGQWHQLGWLTRLLWLSIFGAVLGTILLQPNLSTAAICGVLLWSIALAAGLPYRYLGLTALGGVGVATISLLQNPYQRQRITAFLDPWADPTGSGYQLIQSLLTIGSGGLWGQGYGMSQQKLSYLPIQYTDFIFSVYAEEFGLIGSLVLLLLLATYASVALLVAYRARHALHRLVAVGAMVLLVGQSLMNMGVATGLLPTTGLPFPLFSYGGSSMISSLVTAALLVRVGREIHGADVTLLPTAPAPPAPSKVTFLRRRS</sequence>
<dbReference type="Proteomes" id="UP000191901">
    <property type="component" value="Chromosome"/>
</dbReference>
<feature type="transmembrane region" description="Helical" evidence="17">
    <location>
        <begin position="282"/>
        <end position="303"/>
    </location>
</feature>
<dbReference type="PANTHER" id="PTHR30474:SF2">
    <property type="entry name" value="PEPTIDOGLYCAN GLYCOSYLTRANSFERASE FTSW-RELATED"/>
    <property type="match status" value="1"/>
</dbReference>
<evidence type="ECO:0000256" key="9">
    <source>
        <dbReference type="ARBA" id="ARBA00032370"/>
    </source>
</evidence>
<accession>A0A1Z3HUP6</accession>
<dbReference type="PANTHER" id="PTHR30474">
    <property type="entry name" value="CELL CYCLE PROTEIN"/>
    <property type="match status" value="1"/>
</dbReference>
<dbReference type="KEGG" id="hhg:XM38_050140"/>
<keyword evidence="8 17" id="KW-0472">Membrane</keyword>
<feature type="transmembrane region" description="Helical" evidence="17">
    <location>
        <begin position="56"/>
        <end position="76"/>
    </location>
</feature>
<evidence type="ECO:0000256" key="2">
    <source>
        <dbReference type="ARBA" id="ARBA00022676"/>
    </source>
</evidence>
<evidence type="ECO:0000256" key="10">
    <source>
        <dbReference type="ARBA" id="ARBA00033270"/>
    </source>
</evidence>
<keyword evidence="5" id="KW-0133">Cell shape</keyword>
<feature type="transmembrane region" description="Helical" evidence="17">
    <location>
        <begin position="88"/>
        <end position="110"/>
    </location>
</feature>
<dbReference type="GO" id="GO:0051301">
    <property type="term" value="P:cell division"/>
    <property type="evidence" value="ECO:0007669"/>
    <property type="project" value="InterPro"/>
</dbReference>
<dbReference type="GO" id="GO:0005886">
    <property type="term" value="C:plasma membrane"/>
    <property type="evidence" value="ECO:0007669"/>
    <property type="project" value="TreeGrafter"/>
</dbReference>
<keyword evidence="2 18" id="KW-0328">Glycosyltransferase</keyword>
<evidence type="ECO:0000256" key="16">
    <source>
        <dbReference type="ARBA" id="ARBA00049966"/>
    </source>
</evidence>
<evidence type="ECO:0000256" key="15">
    <source>
        <dbReference type="ARBA" id="ARBA00049902"/>
    </source>
</evidence>
<evidence type="ECO:0000313" key="18">
    <source>
        <dbReference type="EMBL" id="ASC74040.1"/>
    </source>
</evidence>
<dbReference type="GO" id="GO:0015648">
    <property type="term" value="F:lipid-linked peptidoglycan transporter activity"/>
    <property type="evidence" value="ECO:0007669"/>
    <property type="project" value="TreeGrafter"/>
</dbReference>
<evidence type="ECO:0000256" key="14">
    <source>
        <dbReference type="ARBA" id="ARBA00044770"/>
    </source>
</evidence>
<dbReference type="AlphaFoldDB" id="A0A1Z3HUP6"/>
<organism evidence="18 19">
    <name type="scientific">Halomicronema hongdechloris C2206</name>
    <dbReference type="NCBI Taxonomy" id="1641165"/>
    <lineage>
        <taxon>Bacteria</taxon>
        <taxon>Bacillati</taxon>
        <taxon>Cyanobacteriota</taxon>
        <taxon>Cyanophyceae</taxon>
        <taxon>Nodosilineales</taxon>
        <taxon>Nodosilineaceae</taxon>
        <taxon>Halomicronema</taxon>
    </lineage>
</organism>
<keyword evidence="4 17" id="KW-0812">Transmembrane</keyword>
<evidence type="ECO:0000256" key="1">
    <source>
        <dbReference type="ARBA" id="ARBA00004141"/>
    </source>
</evidence>
<comment type="catalytic activity">
    <reaction evidence="15">
        <text>[GlcNAc-(1-&gt;4)-Mur2Ac(oyl-L-Ala-gamma-D-Glu-L-Lys-D-Ala-D-Ala)](n)-di-trans,octa-cis-undecaprenyl diphosphate + beta-D-GlcNAc-(1-&gt;4)-Mur2Ac(oyl-L-Ala-gamma-D-Glu-L-Lys-D-Ala-D-Ala)-di-trans,octa-cis-undecaprenyl diphosphate = [GlcNAc-(1-&gt;4)-Mur2Ac(oyl-L-Ala-gamma-D-Glu-L-Lys-D-Ala-D-Ala)](n+1)-di-trans,octa-cis-undecaprenyl diphosphate + di-trans,octa-cis-undecaprenyl diphosphate + H(+)</text>
        <dbReference type="Rhea" id="RHEA:23708"/>
        <dbReference type="Rhea" id="RHEA-COMP:9602"/>
        <dbReference type="Rhea" id="RHEA-COMP:9603"/>
        <dbReference type="ChEBI" id="CHEBI:15378"/>
        <dbReference type="ChEBI" id="CHEBI:58405"/>
        <dbReference type="ChEBI" id="CHEBI:60033"/>
        <dbReference type="ChEBI" id="CHEBI:78435"/>
        <dbReference type="EC" id="2.4.99.28"/>
    </reaction>
</comment>
<keyword evidence="7 17" id="KW-1133">Transmembrane helix</keyword>
<dbReference type="GO" id="GO:0009252">
    <property type="term" value="P:peptidoglycan biosynthetic process"/>
    <property type="evidence" value="ECO:0007669"/>
    <property type="project" value="UniProtKB-KW"/>
</dbReference>
<evidence type="ECO:0000256" key="5">
    <source>
        <dbReference type="ARBA" id="ARBA00022960"/>
    </source>
</evidence>
<dbReference type="GO" id="GO:0008955">
    <property type="term" value="F:peptidoglycan glycosyltransferase activity"/>
    <property type="evidence" value="ECO:0007669"/>
    <property type="project" value="UniProtKB-EC"/>
</dbReference>
<keyword evidence="19" id="KW-1185">Reference proteome</keyword>
<gene>
    <name evidence="18" type="primary">ftsW</name>
    <name evidence="18" type="ORF">XM38_050140</name>
</gene>
<evidence type="ECO:0000256" key="8">
    <source>
        <dbReference type="ARBA" id="ARBA00023136"/>
    </source>
</evidence>
<comment type="function">
    <text evidence="16">Peptidoglycan polymerase that is essential for cell division.</text>
</comment>
<evidence type="ECO:0000256" key="12">
    <source>
        <dbReference type="ARBA" id="ARBA00041185"/>
    </source>
</evidence>
<comment type="similarity">
    <text evidence="11">Belongs to the SEDS family. FtsW subfamily.</text>
</comment>
<feature type="transmembrane region" description="Helical" evidence="17">
    <location>
        <begin position="348"/>
        <end position="367"/>
    </location>
</feature>
<dbReference type="STRING" id="1641165.XM38_01150"/>
<keyword evidence="6" id="KW-0573">Peptidoglycan synthesis</keyword>
<protein>
    <recommendedName>
        <fullName evidence="12">Probable peptidoglycan glycosyltransferase FtsW</fullName>
        <ecNumber evidence="14">2.4.99.28</ecNumber>
    </recommendedName>
    <alternativeName>
        <fullName evidence="13">Cell division protein FtsW</fullName>
    </alternativeName>
    <alternativeName>
        <fullName evidence="10">Cell wall polymerase</fullName>
    </alternativeName>
    <alternativeName>
        <fullName evidence="9">Peptidoglycan polymerase</fullName>
    </alternativeName>
</protein>
<proteinExistence type="inferred from homology"/>
<evidence type="ECO:0000313" key="19">
    <source>
        <dbReference type="Proteomes" id="UP000191901"/>
    </source>
</evidence>
<dbReference type="InterPro" id="IPR018365">
    <property type="entry name" value="Cell_cycle_FtsW-rel_CS"/>
</dbReference>
<comment type="subcellular location">
    <subcellularLocation>
        <location evidence="1">Membrane</location>
        <topology evidence="1">Multi-pass membrane protein</topology>
    </subcellularLocation>
</comment>